<dbReference type="Gene3D" id="1.10.20.60">
    <property type="entry name" value="Glu-tRNAGln amidotransferase C subunit, N-terminal domain"/>
    <property type="match status" value="1"/>
</dbReference>
<dbReference type="SUPFAM" id="SSF141000">
    <property type="entry name" value="Glu-tRNAGln amidotransferase C subunit"/>
    <property type="match status" value="1"/>
</dbReference>
<comment type="caution">
    <text evidence="2">The sequence shown here is derived from an EMBL/GenBank/DDBJ whole genome shotgun (WGS) entry which is preliminary data.</text>
</comment>
<dbReference type="GO" id="GO:0050567">
    <property type="term" value="F:glutaminyl-tRNA synthase (glutamine-hydrolyzing) activity"/>
    <property type="evidence" value="ECO:0007669"/>
    <property type="project" value="UniProtKB-UniRule"/>
</dbReference>
<comment type="similarity">
    <text evidence="1">Belongs to the GatC family.</text>
</comment>
<gene>
    <name evidence="1 2" type="primary">gatC</name>
    <name evidence="3" type="ORF">CC99x_008925</name>
    <name evidence="2" type="ORF">CC99x_01993</name>
</gene>
<dbReference type="InterPro" id="IPR036113">
    <property type="entry name" value="Asp/Glu-ADT_sf_sub_c"/>
</dbReference>
<name>A0A0Q9YLR6_9GAMM</name>
<keyword evidence="1 2" id="KW-0436">Ligase</keyword>
<dbReference type="GO" id="GO:0016740">
    <property type="term" value="F:transferase activity"/>
    <property type="evidence" value="ECO:0007669"/>
    <property type="project" value="UniProtKB-KW"/>
</dbReference>
<evidence type="ECO:0000313" key="2">
    <source>
        <dbReference type="EMBL" id="KRG17870.1"/>
    </source>
</evidence>
<reference evidence="2" key="1">
    <citation type="submission" date="2015-09" db="EMBL/GenBank/DDBJ databases">
        <title>Draft Genome Sequences of Two Novel Amoeba-resistant Intranuclear Bacteria, Candidatus Berkiella cookevillensis and Candidatus Berkiella aquae.</title>
        <authorList>
            <person name="Mehari Y.T."/>
            <person name="Arivett B.A."/>
            <person name="Farone A.L."/>
            <person name="Gunderson J.H."/>
            <person name="Farone M.B."/>
        </authorList>
    </citation>
    <scope>NUCLEOTIDE SEQUENCE [LARGE SCALE GENOMIC DNA]</scope>
    <source>
        <strain evidence="2">CC99</strain>
    </source>
</reference>
<comment type="function">
    <text evidence="1">Allows the formation of correctly charged Asn-tRNA(Asn) or Gln-tRNA(Gln) through the transamidation of misacylated Asp-tRNA(Asn) or Glu-tRNA(Gln) in organisms which lack either or both of asparaginyl-tRNA or glutaminyl-tRNA synthetases. The reaction takes place in the presence of glutamine and ATP through an activated phospho-Asp-tRNA(Asn) or phospho-Glu-tRNA(Gln).</text>
</comment>
<dbReference type="GO" id="GO:0006412">
    <property type="term" value="P:translation"/>
    <property type="evidence" value="ECO:0007669"/>
    <property type="project" value="UniProtKB-UniRule"/>
</dbReference>
<organism evidence="2">
    <name type="scientific">Candidatus Berkiella cookevillensis</name>
    <dbReference type="NCBI Taxonomy" id="437022"/>
    <lineage>
        <taxon>Bacteria</taxon>
        <taxon>Pseudomonadati</taxon>
        <taxon>Pseudomonadota</taxon>
        <taxon>Gammaproteobacteria</taxon>
        <taxon>Candidatus Berkiellales</taxon>
        <taxon>Candidatus Berkiellaceae</taxon>
        <taxon>Candidatus Berkiella</taxon>
    </lineage>
</organism>
<evidence type="ECO:0000313" key="4">
    <source>
        <dbReference type="Proteomes" id="UP000051494"/>
    </source>
</evidence>
<evidence type="ECO:0000256" key="1">
    <source>
        <dbReference type="HAMAP-Rule" id="MF_00122"/>
    </source>
</evidence>
<dbReference type="EC" id="6.3.5.-" evidence="1"/>
<dbReference type="GO" id="GO:0070681">
    <property type="term" value="P:glutaminyl-tRNAGln biosynthesis via transamidation"/>
    <property type="evidence" value="ECO:0007669"/>
    <property type="project" value="TreeGrafter"/>
</dbReference>
<dbReference type="PANTHER" id="PTHR15004">
    <property type="entry name" value="GLUTAMYL-TRNA(GLN) AMIDOTRANSFERASE SUBUNIT C, MITOCHONDRIAL"/>
    <property type="match status" value="1"/>
</dbReference>
<dbReference type="HAMAP" id="MF_00122">
    <property type="entry name" value="GatC"/>
    <property type="match status" value="1"/>
</dbReference>
<keyword evidence="4" id="KW-1185">Reference proteome</keyword>
<comment type="subunit">
    <text evidence="1">Heterotrimer of A, B and C subunits.</text>
</comment>
<dbReference type="PANTHER" id="PTHR15004:SF0">
    <property type="entry name" value="GLUTAMYL-TRNA(GLN) AMIDOTRANSFERASE SUBUNIT C, MITOCHONDRIAL"/>
    <property type="match status" value="1"/>
</dbReference>
<keyword evidence="1" id="KW-0648">Protein biosynthesis</keyword>
<dbReference type="InterPro" id="IPR003837">
    <property type="entry name" value="GatC"/>
</dbReference>
<dbReference type="NCBIfam" id="TIGR00135">
    <property type="entry name" value="gatC"/>
    <property type="match status" value="1"/>
</dbReference>
<evidence type="ECO:0000313" key="3">
    <source>
        <dbReference type="EMBL" id="MCS5709024.1"/>
    </source>
</evidence>
<reference evidence="3" key="3">
    <citation type="submission" date="2021-06" db="EMBL/GenBank/DDBJ databases">
        <title>Genomic Description and Analysis of Intracellular Bacteria, Candidatus Berkiella cookevillensis and Candidatus Berkiella aquae.</title>
        <authorList>
            <person name="Kidane D.T."/>
            <person name="Mehari Y.T."/>
            <person name="Rice F.C."/>
            <person name="Arivett B.A."/>
            <person name="Farone A.L."/>
            <person name="Berk S.G."/>
            <person name="Farone M.B."/>
        </authorList>
    </citation>
    <scope>NUCLEOTIDE SEQUENCE</scope>
    <source>
        <strain evidence="3">CC99</strain>
    </source>
</reference>
<keyword evidence="1" id="KW-0067">ATP-binding</keyword>
<keyword evidence="1" id="KW-0547">Nucleotide-binding</keyword>
<protein>
    <recommendedName>
        <fullName evidence="1">Aspartyl/glutamyl-tRNA(Asn/Gln) amidotransferase subunit C</fullName>
        <shortName evidence="1">Asp/Glu-ADT subunit C</shortName>
        <ecNumber evidence="1">6.3.5.-</ecNumber>
    </recommendedName>
</protein>
<dbReference type="GO" id="GO:0005524">
    <property type="term" value="F:ATP binding"/>
    <property type="evidence" value="ECO:0007669"/>
    <property type="project" value="UniProtKB-KW"/>
</dbReference>
<dbReference type="STRING" id="437022.CC99x_01993"/>
<sequence>MTTINKADVEKIAHLARLSVSEKEIPEYARNLSNILELAEKINNANTDNLTPMAHPLESLTQRLRPDEVTESNQRERFQAIAPSTEAGVYLVPKVIED</sequence>
<comment type="catalytic activity">
    <reaction evidence="1">
        <text>L-aspartyl-tRNA(Asn) + L-glutamine + ATP + H2O = L-asparaginyl-tRNA(Asn) + L-glutamate + ADP + phosphate + 2 H(+)</text>
        <dbReference type="Rhea" id="RHEA:14513"/>
        <dbReference type="Rhea" id="RHEA-COMP:9674"/>
        <dbReference type="Rhea" id="RHEA-COMP:9677"/>
        <dbReference type="ChEBI" id="CHEBI:15377"/>
        <dbReference type="ChEBI" id="CHEBI:15378"/>
        <dbReference type="ChEBI" id="CHEBI:29985"/>
        <dbReference type="ChEBI" id="CHEBI:30616"/>
        <dbReference type="ChEBI" id="CHEBI:43474"/>
        <dbReference type="ChEBI" id="CHEBI:58359"/>
        <dbReference type="ChEBI" id="CHEBI:78515"/>
        <dbReference type="ChEBI" id="CHEBI:78516"/>
        <dbReference type="ChEBI" id="CHEBI:456216"/>
    </reaction>
</comment>
<dbReference type="PATRIC" id="fig|1590042.3.peg.2035"/>
<dbReference type="EMBL" id="LKHV01000011">
    <property type="protein sequence ID" value="KRG17870.1"/>
    <property type="molecule type" value="Genomic_DNA"/>
</dbReference>
<dbReference type="AlphaFoldDB" id="A0A0Q9YLR6"/>
<keyword evidence="2" id="KW-0808">Transferase</keyword>
<dbReference type="Pfam" id="PF02686">
    <property type="entry name" value="GatC"/>
    <property type="match status" value="1"/>
</dbReference>
<reference evidence="3" key="2">
    <citation type="journal article" date="2016" name="Genome Announc.">
        <title>Draft Genome Sequences of Two Novel Amoeba-Resistant Intranuclear Bacteria, 'Candidatus Berkiella cookevillensis' and 'Candidatus Berkiella aquae'.</title>
        <authorList>
            <person name="Mehari Y.T."/>
            <person name="Arivett B.A."/>
            <person name="Farone A.L."/>
            <person name="Gunderson J.H."/>
            <person name="Farone M.B."/>
        </authorList>
    </citation>
    <scope>NUCLEOTIDE SEQUENCE</scope>
    <source>
        <strain evidence="3">CC99</strain>
    </source>
</reference>
<dbReference type="Proteomes" id="UP000051494">
    <property type="component" value="Unassembled WGS sequence"/>
</dbReference>
<proteinExistence type="inferred from homology"/>
<accession>A0A0Q9YLR6</accession>
<comment type="catalytic activity">
    <reaction evidence="1">
        <text>L-glutamyl-tRNA(Gln) + L-glutamine + ATP + H2O = L-glutaminyl-tRNA(Gln) + L-glutamate + ADP + phosphate + H(+)</text>
        <dbReference type="Rhea" id="RHEA:17521"/>
        <dbReference type="Rhea" id="RHEA-COMP:9681"/>
        <dbReference type="Rhea" id="RHEA-COMP:9684"/>
        <dbReference type="ChEBI" id="CHEBI:15377"/>
        <dbReference type="ChEBI" id="CHEBI:15378"/>
        <dbReference type="ChEBI" id="CHEBI:29985"/>
        <dbReference type="ChEBI" id="CHEBI:30616"/>
        <dbReference type="ChEBI" id="CHEBI:43474"/>
        <dbReference type="ChEBI" id="CHEBI:58359"/>
        <dbReference type="ChEBI" id="CHEBI:78520"/>
        <dbReference type="ChEBI" id="CHEBI:78521"/>
        <dbReference type="ChEBI" id="CHEBI:456216"/>
    </reaction>
</comment>
<dbReference type="GO" id="GO:0006450">
    <property type="term" value="P:regulation of translational fidelity"/>
    <property type="evidence" value="ECO:0007669"/>
    <property type="project" value="InterPro"/>
</dbReference>
<dbReference type="EMBL" id="LKHV02000001">
    <property type="protein sequence ID" value="MCS5709024.1"/>
    <property type="molecule type" value="Genomic_DNA"/>
</dbReference>
<dbReference type="RefSeq" id="WP_057625099.1">
    <property type="nucleotide sequence ID" value="NZ_LKHV02000001.1"/>
</dbReference>
<dbReference type="OrthoDB" id="9794326at2"/>